<dbReference type="InterPro" id="IPR027443">
    <property type="entry name" value="IPNS-like_sf"/>
</dbReference>
<comment type="caution">
    <text evidence="4">The sequence shown here is derived from an EMBL/GenBank/DDBJ whole genome shotgun (WGS) entry which is preliminary data.</text>
</comment>
<keyword evidence="5" id="KW-1185">Reference proteome</keyword>
<proteinExistence type="inferred from homology"/>
<dbReference type="EMBL" id="CAWUHB010000054">
    <property type="protein sequence ID" value="CAK7230504.1"/>
    <property type="molecule type" value="Genomic_DNA"/>
</dbReference>
<evidence type="ECO:0000259" key="3">
    <source>
        <dbReference type="Pfam" id="PF14226"/>
    </source>
</evidence>
<comment type="similarity">
    <text evidence="1">Belongs to the iron/ascorbate-dependent oxidoreductase family.</text>
</comment>
<dbReference type="SUPFAM" id="SSF51197">
    <property type="entry name" value="Clavaminate synthase-like"/>
    <property type="match status" value="1"/>
</dbReference>
<reference evidence="4 5" key="1">
    <citation type="submission" date="2024-01" db="EMBL/GenBank/DDBJ databases">
        <authorList>
            <person name="Allen C."/>
            <person name="Tagirdzhanova G."/>
        </authorList>
    </citation>
    <scope>NUCLEOTIDE SEQUENCE [LARGE SCALE GENOMIC DNA]</scope>
</reference>
<feature type="region of interest" description="Disordered" evidence="2">
    <location>
        <begin position="211"/>
        <end position="240"/>
    </location>
</feature>
<protein>
    <recommendedName>
        <fullName evidence="3">Non-haem dioxygenase N-terminal domain-containing protein</fullName>
    </recommendedName>
</protein>
<accession>A0ABP0CH24</accession>
<feature type="compositionally biased region" description="Low complexity" evidence="2">
    <location>
        <begin position="223"/>
        <end position="240"/>
    </location>
</feature>
<dbReference type="Proteomes" id="UP001642405">
    <property type="component" value="Unassembled WGS sequence"/>
</dbReference>
<dbReference type="InterPro" id="IPR026992">
    <property type="entry name" value="DIOX_N"/>
</dbReference>
<feature type="domain" description="Non-haem dioxygenase N-terminal" evidence="3">
    <location>
        <begin position="28"/>
        <end position="113"/>
    </location>
</feature>
<evidence type="ECO:0000313" key="5">
    <source>
        <dbReference type="Proteomes" id="UP001642405"/>
    </source>
</evidence>
<sequence length="429" mass="47132">MASSPSSHSAESGDSRYYDDVRYTDRPVPRISLRHFDARIESITAEVTAAAERHGFFTLVNHGIPQAAIDAQFAAAKQFFALPDEVKAKTPFDTERNAGWEQIPASTSTGTAEASEDREQESYQVPWGEEHVGKQWVADADLPGFRSQSLSFMQACHVLSTRLMVCLARGLGFTDDNAKDDGVFAKAHDPGSFPVQSRLRLQKYFATAEAPMSPASLSPPSPSARSPWSHRTTRSTTPTTPATLAEMASSGYLGACRGGSLQTFSDNAFLTLRFMRPGQSGLEICQDRQCVTDCIADADSEWTKIEPAASGIICSVDDRYKSALYRERAVDHFGDCYSLEYINRPNRDCVVQGPLRTYPEITAGAFMDLVRAHSLAELAEKKRQRAFAETIAATSTSQPLTLPQSHFYTDASMPASTFGISSYIESMFY</sequence>
<organism evidence="4 5">
    <name type="scientific">Sporothrix curviconia</name>
    <dbReference type="NCBI Taxonomy" id="1260050"/>
    <lineage>
        <taxon>Eukaryota</taxon>
        <taxon>Fungi</taxon>
        <taxon>Dikarya</taxon>
        <taxon>Ascomycota</taxon>
        <taxon>Pezizomycotina</taxon>
        <taxon>Sordariomycetes</taxon>
        <taxon>Sordariomycetidae</taxon>
        <taxon>Ophiostomatales</taxon>
        <taxon>Ophiostomataceae</taxon>
        <taxon>Sporothrix</taxon>
    </lineage>
</organism>
<dbReference type="Gene3D" id="2.60.120.330">
    <property type="entry name" value="B-lactam Antibiotic, Isopenicillin N Synthase, Chain"/>
    <property type="match status" value="1"/>
</dbReference>
<dbReference type="Pfam" id="PF14226">
    <property type="entry name" value="DIOX_N"/>
    <property type="match status" value="1"/>
</dbReference>
<gene>
    <name evidence="4" type="ORF">SCUCBS95973_007596</name>
</gene>
<name>A0ABP0CH24_9PEZI</name>
<evidence type="ECO:0000256" key="2">
    <source>
        <dbReference type="SAM" id="MobiDB-lite"/>
    </source>
</evidence>
<dbReference type="PANTHER" id="PTHR47990">
    <property type="entry name" value="2-OXOGLUTARATE (2OG) AND FE(II)-DEPENDENT OXYGENASE SUPERFAMILY PROTEIN-RELATED"/>
    <property type="match status" value="1"/>
</dbReference>
<evidence type="ECO:0000256" key="1">
    <source>
        <dbReference type="ARBA" id="ARBA00008056"/>
    </source>
</evidence>
<evidence type="ECO:0000313" key="4">
    <source>
        <dbReference type="EMBL" id="CAK7230504.1"/>
    </source>
</evidence>
<dbReference type="InterPro" id="IPR050231">
    <property type="entry name" value="Iron_ascorbate_oxido_reductase"/>
</dbReference>